<name>A0A495J3B7_9SPHI</name>
<evidence type="ECO:0000313" key="2">
    <source>
        <dbReference type="EMBL" id="RKR83476.1"/>
    </source>
</evidence>
<dbReference type="InterPro" id="IPR037523">
    <property type="entry name" value="VOC_core"/>
</dbReference>
<dbReference type="RefSeq" id="WP_211339691.1">
    <property type="nucleotide sequence ID" value="NZ_RBKU01000001.1"/>
</dbReference>
<dbReference type="Proteomes" id="UP000268007">
    <property type="component" value="Unassembled WGS sequence"/>
</dbReference>
<dbReference type="AlphaFoldDB" id="A0A495J3B7"/>
<protein>
    <submittedName>
        <fullName evidence="2">Putative enzyme related to lactoylglutathione lyase</fullName>
    </submittedName>
</protein>
<dbReference type="SUPFAM" id="SSF54593">
    <property type="entry name" value="Glyoxalase/Bleomycin resistance protein/Dihydroxybiphenyl dioxygenase"/>
    <property type="match status" value="1"/>
</dbReference>
<proteinExistence type="predicted"/>
<dbReference type="EMBL" id="RBKU01000001">
    <property type="protein sequence ID" value="RKR83476.1"/>
    <property type="molecule type" value="Genomic_DNA"/>
</dbReference>
<dbReference type="PROSITE" id="PS51819">
    <property type="entry name" value="VOC"/>
    <property type="match status" value="1"/>
</dbReference>
<feature type="domain" description="VOC" evidence="1">
    <location>
        <begin position="4"/>
        <end position="120"/>
    </location>
</feature>
<keyword evidence="3" id="KW-1185">Reference proteome</keyword>
<accession>A0A495J3B7</accession>
<gene>
    <name evidence="2" type="ORF">BDD43_3685</name>
</gene>
<dbReference type="InterPro" id="IPR004360">
    <property type="entry name" value="Glyas_Fos-R_dOase_dom"/>
</dbReference>
<comment type="caution">
    <text evidence="2">The sequence shown here is derived from an EMBL/GenBank/DDBJ whole genome shotgun (WGS) entry which is preliminary data.</text>
</comment>
<organism evidence="2 3">
    <name type="scientific">Mucilaginibacter gracilis</name>
    <dbReference type="NCBI Taxonomy" id="423350"/>
    <lineage>
        <taxon>Bacteria</taxon>
        <taxon>Pseudomonadati</taxon>
        <taxon>Bacteroidota</taxon>
        <taxon>Sphingobacteriia</taxon>
        <taxon>Sphingobacteriales</taxon>
        <taxon>Sphingobacteriaceae</taxon>
        <taxon>Mucilaginibacter</taxon>
    </lineage>
</organism>
<dbReference type="Pfam" id="PF00903">
    <property type="entry name" value="Glyoxalase"/>
    <property type="match status" value="1"/>
</dbReference>
<reference evidence="2 3" key="1">
    <citation type="submission" date="2018-10" db="EMBL/GenBank/DDBJ databases">
        <title>Genomic Encyclopedia of Archaeal and Bacterial Type Strains, Phase II (KMG-II): from individual species to whole genera.</title>
        <authorList>
            <person name="Goeker M."/>
        </authorList>
    </citation>
    <scope>NUCLEOTIDE SEQUENCE [LARGE SCALE GENOMIC DNA]</scope>
    <source>
        <strain evidence="2 3">DSM 18602</strain>
    </source>
</reference>
<keyword evidence="2" id="KW-0456">Lyase</keyword>
<sequence length="124" mass="14668">MNYKLTGLTPMLETQDMEATIYFYTEVLGFNLRSYNAKWGWASFNFDEVNMMFTIPNEHRNMPKPIMSGSLYFNPDDVDKVWEHVKEHCLICYPIENFDYGMREFGIYDNNGYLLQFGQIVADD</sequence>
<dbReference type="InterPro" id="IPR029068">
    <property type="entry name" value="Glyas_Bleomycin-R_OHBP_Dase"/>
</dbReference>
<dbReference type="Gene3D" id="3.10.180.10">
    <property type="entry name" value="2,3-Dihydroxybiphenyl 1,2-Dioxygenase, domain 1"/>
    <property type="match status" value="1"/>
</dbReference>
<evidence type="ECO:0000259" key="1">
    <source>
        <dbReference type="PROSITE" id="PS51819"/>
    </source>
</evidence>
<evidence type="ECO:0000313" key="3">
    <source>
        <dbReference type="Proteomes" id="UP000268007"/>
    </source>
</evidence>
<dbReference type="GO" id="GO:0016829">
    <property type="term" value="F:lyase activity"/>
    <property type="evidence" value="ECO:0007669"/>
    <property type="project" value="UniProtKB-KW"/>
</dbReference>